<dbReference type="PANTHER" id="PTHR43037">
    <property type="entry name" value="UNNAMED PRODUCT-RELATED"/>
    <property type="match status" value="1"/>
</dbReference>
<evidence type="ECO:0000313" key="3">
    <source>
        <dbReference type="EMBL" id="TWT43328.1"/>
    </source>
</evidence>
<dbReference type="Proteomes" id="UP000318995">
    <property type="component" value="Unassembled WGS sequence"/>
</dbReference>
<protein>
    <recommendedName>
        <fullName evidence="5">Alpha/beta hydrolase family protein</fullName>
    </recommendedName>
</protein>
<dbReference type="PANTHER" id="PTHR43037:SF1">
    <property type="entry name" value="BLL1128 PROTEIN"/>
    <property type="match status" value="1"/>
</dbReference>
<evidence type="ECO:0008006" key="5">
    <source>
        <dbReference type="Google" id="ProtNLM"/>
    </source>
</evidence>
<keyword evidence="4" id="KW-1185">Reference proteome</keyword>
<keyword evidence="1" id="KW-0732">Signal</keyword>
<name>A0A5C5VXG4_9BACT</name>
<evidence type="ECO:0000256" key="1">
    <source>
        <dbReference type="ARBA" id="ARBA00022729"/>
    </source>
</evidence>
<accession>A0A5C5VXG4</accession>
<dbReference type="SUPFAM" id="SSF53474">
    <property type="entry name" value="alpha/beta-Hydrolases"/>
    <property type="match status" value="1"/>
</dbReference>
<dbReference type="AlphaFoldDB" id="A0A5C5VXG4"/>
<gene>
    <name evidence="3" type="ORF">Pla111_22790</name>
</gene>
<keyword evidence="2" id="KW-0175">Coiled coil</keyword>
<sequence length="821" mass="91002">MAHLNSTSLFAVRRSAAVIFIGLVISLALGGAASAPAVTLLLKDGRTLTGELGQVGGVAEDPLAPDPSAGGVALTPIVVIDDGLRRIYLHKSSVREVLDESAEPSIRIRLKDWQNVAERGFSLGSIGAATRVTPFNEYGRRIFETLTADGPIAVVQGVTEVTPVYTRVQGLRADPRTYVWDQRLATSSIPRDTLERILQNAVPRDDLDARLQVVRLYLQAERYRDSRRELEAVQRDFANRPTATGVNFADEIRTLRRLSAQRLLDEIRLRRDAGQYQLAATLLESFPAEGVPGETLRAVRELLDEIDTQREQREQALQSLRETAKRLTEPSARAVADRIVNEIAARLTPATASRLTTFRRLVSGDTLSAEELSAVAISGWLLGSNNAVTQLPLALQLVRVRDQVRIYLGDDDAAARDAALTGLLESQAATPERIADLLRRMEPPLPLVAAADSAEGAAPSLPDAPVADPVVAPVRGQHELQTDVAGRIVRAVVQLPPEYDPLRAYPTIVTLGAIGVAPERQLDFWAGADRPGAGRVGQATRRGYITIAIDWARPDQRRYEYSAEDHAAVLRSLREAMRRVAIDPDRVYLTGHGDGGDAAWDIALAHPDAWAGVLPFLARADRYCGWYWQNAEHVAWRVVMGELDGNKLKINARELDRYLRPRFDATVVEYRGRGYDPLSDDLQQAFDWMGRKQRGAPPEEFEVATLRPWDNYFWWIEVEGLNEKSMVAPAAWPPARGVRAAKLRARKYGGNKLSILGKTEKLTVWLSPELVNFAEPLEIDWNGRSLVPRGERVEPSIEVLLEDARTRADRYRPYWARVTAP</sequence>
<evidence type="ECO:0000256" key="2">
    <source>
        <dbReference type="SAM" id="Coils"/>
    </source>
</evidence>
<proteinExistence type="predicted"/>
<dbReference type="EMBL" id="SJPH01000004">
    <property type="protein sequence ID" value="TWT43328.1"/>
    <property type="molecule type" value="Genomic_DNA"/>
</dbReference>
<reference evidence="3 4" key="1">
    <citation type="submission" date="2019-02" db="EMBL/GenBank/DDBJ databases">
        <title>Deep-cultivation of Planctomycetes and their phenomic and genomic characterization uncovers novel biology.</title>
        <authorList>
            <person name="Wiegand S."/>
            <person name="Jogler M."/>
            <person name="Boedeker C."/>
            <person name="Pinto D."/>
            <person name="Vollmers J."/>
            <person name="Rivas-Marin E."/>
            <person name="Kohn T."/>
            <person name="Peeters S.H."/>
            <person name="Heuer A."/>
            <person name="Rast P."/>
            <person name="Oberbeckmann S."/>
            <person name="Bunk B."/>
            <person name="Jeske O."/>
            <person name="Meyerdierks A."/>
            <person name="Storesund J.E."/>
            <person name="Kallscheuer N."/>
            <person name="Luecker S."/>
            <person name="Lage O.M."/>
            <person name="Pohl T."/>
            <person name="Merkel B.J."/>
            <person name="Hornburger P."/>
            <person name="Mueller R.-W."/>
            <person name="Bruemmer F."/>
            <person name="Labrenz M."/>
            <person name="Spormann A.M."/>
            <person name="Op Den Camp H."/>
            <person name="Overmann J."/>
            <person name="Amann R."/>
            <person name="Jetten M.S.M."/>
            <person name="Mascher T."/>
            <person name="Medema M.H."/>
            <person name="Devos D.P."/>
            <person name="Kaster A.-K."/>
            <person name="Ovreas L."/>
            <person name="Rohde M."/>
            <person name="Galperin M.Y."/>
            <person name="Jogler C."/>
        </authorList>
    </citation>
    <scope>NUCLEOTIDE SEQUENCE [LARGE SCALE GENOMIC DNA]</scope>
    <source>
        <strain evidence="3 4">Pla111</strain>
    </source>
</reference>
<dbReference type="InterPro" id="IPR050955">
    <property type="entry name" value="Plant_Biomass_Hydrol_Est"/>
</dbReference>
<dbReference type="InterPro" id="IPR029058">
    <property type="entry name" value="AB_hydrolase_fold"/>
</dbReference>
<feature type="coiled-coil region" evidence="2">
    <location>
        <begin position="299"/>
        <end position="326"/>
    </location>
</feature>
<dbReference type="Gene3D" id="3.40.50.1820">
    <property type="entry name" value="alpha/beta hydrolase"/>
    <property type="match status" value="1"/>
</dbReference>
<organism evidence="3 4">
    <name type="scientific">Botrimarina hoheduenensis</name>
    <dbReference type="NCBI Taxonomy" id="2528000"/>
    <lineage>
        <taxon>Bacteria</taxon>
        <taxon>Pseudomonadati</taxon>
        <taxon>Planctomycetota</taxon>
        <taxon>Planctomycetia</taxon>
        <taxon>Pirellulales</taxon>
        <taxon>Lacipirellulaceae</taxon>
        <taxon>Botrimarina</taxon>
    </lineage>
</organism>
<comment type="caution">
    <text evidence="3">The sequence shown here is derived from an EMBL/GenBank/DDBJ whole genome shotgun (WGS) entry which is preliminary data.</text>
</comment>
<evidence type="ECO:0000313" key="4">
    <source>
        <dbReference type="Proteomes" id="UP000318995"/>
    </source>
</evidence>